<keyword evidence="1" id="KW-0472">Membrane</keyword>
<sequence>MLLDDAMKASIRGHSHLRPATNFPLTEVAKIATASSICIRRGWRSSHPNTYAPACLSRAVHYTLKCDPRQSGVLSCIHLPNSYHIRWPLSLPMAEATIYIPLFLAIFVQRSVCLSWAAEPSDTESLADQTYDSLEIMPLSTSSNVSILPIVPAATGLPVGGQGSISYSGGDGQSVWASVPYTVTRAAPGGGIATTTEFVLTGTQTFTAIFITDTLQPSVSASIPVIIPPANPSTSSAATISVATSVASISPQGAPQIFQLPSTPLTSLQSPTSTFGNDIHVSATLSPSTSIFTASTSYSLFTQNGHITSTAIPILSTSVTLVPVPTHTSAQTASKSSGPSTSVAVGIALGGVAVFLGLVLLFIINRRRNLRRRAFLRLGEEF</sequence>
<keyword evidence="1" id="KW-1133">Transmembrane helix</keyword>
<dbReference type="AlphaFoldDB" id="A0AAD7F282"/>
<organism evidence="2 3">
    <name type="scientific">Mycena albidolilacea</name>
    <dbReference type="NCBI Taxonomy" id="1033008"/>
    <lineage>
        <taxon>Eukaryota</taxon>
        <taxon>Fungi</taxon>
        <taxon>Dikarya</taxon>
        <taxon>Basidiomycota</taxon>
        <taxon>Agaricomycotina</taxon>
        <taxon>Agaricomycetes</taxon>
        <taxon>Agaricomycetidae</taxon>
        <taxon>Agaricales</taxon>
        <taxon>Marasmiineae</taxon>
        <taxon>Mycenaceae</taxon>
        <taxon>Mycena</taxon>
    </lineage>
</organism>
<evidence type="ECO:0000313" key="2">
    <source>
        <dbReference type="EMBL" id="KAJ7361059.1"/>
    </source>
</evidence>
<accession>A0AAD7F282</accession>
<evidence type="ECO:0000256" key="1">
    <source>
        <dbReference type="SAM" id="Phobius"/>
    </source>
</evidence>
<keyword evidence="1" id="KW-0812">Transmembrane</keyword>
<dbReference type="Proteomes" id="UP001218218">
    <property type="component" value="Unassembled WGS sequence"/>
</dbReference>
<dbReference type="EMBL" id="JARIHO010000005">
    <property type="protein sequence ID" value="KAJ7361059.1"/>
    <property type="molecule type" value="Genomic_DNA"/>
</dbReference>
<protein>
    <submittedName>
        <fullName evidence="2">Uncharacterized protein</fullName>
    </submittedName>
</protein>
<keyword evidence="3" id="KW-1185">Reference proteome</keyword>
<evidence type="ECO:0000313" key="3">
    <source>
        <dbReference type="Proteomes" id="UP001218218"/>
    </source>
</evidence>
<comment type="caution">
    <text evidence="2">The sequence shown here is derived from an EMBL/GenBank/DDBJ whole genome shotgun (WGS) entry which is preliminary data.</text>
</comment>
<proteinExistence type="predicted"/>
<reference evidence="2" key="1">
    <citation type="submission" date="2023-03" db="EMBL/GenBank/DDBJ databases">
        <title>Massive genome expansion in bonnet fungi (Mycena s.s.) driven by repeated elements and novel gene families across ecological guilds.</title>
        <authorList>
            <consortium name="Lawrence Berkeley National Laboratory"/>
            <person name="Harder C.B."/>
            <person name="Miyauchi S."/>
            <person name="Viragh M."/>
            <person name="Kuo A."/>
            <person name="Thoen E."/>
            <person name="Andreopoulos B."/>
            <person name="Lu D."/>
            <person name="Skrede I."/>
            <person name="Drula E."/>
            <person name="Henrissat B."/>
            <person name="Morin E."/>
            <person name="Kohler A."/>
            <person name="Barry K."/>
            <person name="LaButti K."/>
            <person name="Morin E."/>
            <person name="Salamov A."/>
            <person name="Lipzen A."/>
            <person name="Mereny Z."/>
            <person name="Hegedus B."/>
            <person name="Baldrian P."/>
            <person name="Stursova M."/>
            <person name="Weitz H."/>
            <person name="Taylor A."/>
            <person name="Grigoriev I.V."/>
            <person name="Nagy L.G."/>
            <person name="Martin F."/>
            <person name="Kauserud H."/>
        </authorList>
    </citation>
    <scope>NUCLEOTIDE SEQUENCE</scope>
    <source>
        <strain evidence="2">CBHHK002</strain>
    </source>
</reference>
<feature type="transmembrane region" description="Helical" evidence="1">
    <location>
        <begin position="343"/>
        <end position="364"/>
    </location>
</feature>
<name>A0AAD7F282_9AGAR</name>
<gene>
    <name evidence="2" type="ORF">DFH08DRAFT_364859</name>
</gene>